<evidence type="ECO:0000256" key="6">
    <source>
        <dbReference type="ARBA" id="ARBA00023170"/>
    </source>
</evidence>
<evidence type="ECO:0000256" key="7">
    <source>
        <dbReference type="ARBA" id="ARBA00023180"/>
    </source>
</evidence>
<keyword evidence="4 8" id="KW-1133">Transmembrane helix</keyword>
<keyword evidence="6" id="KW-0675">Receptor</keyword>
<evidence type="ECO:0000313" key="9">
    <source>
        <dbReference type="EMBL" id="KAL1399815.1"/>
    </source>
</evidence>
<gene>
    <name evidence="9" type="ORF">pipiens_007935</name>
</gene>
<feature type="transmembrane region" description="Helical" evidence="8">
    <location>
        <begin position="302"/>
        <end position="324"/>
    </location>
</feature>
<evidence type="ECO:0000256" key="2">
    <source>
        <dbReference type="ARBA" id="ARBA00022475"/>
    </source>
</evidence>
<evidence type="ECO:0000313" key="10">
    <source>
        <dbReference type="Proteomes" id="UP001562425"/>
    </source>
</evidence>
<evidence type="ECO:0000256" key="4">
    <source>
        <dbReference type="ARBA" id="ARBA00022989"/>
    </source>
</evidence>
<evidence type="ECO:0000256" key="3">
    <source>
        <dbReference type="ARBA" id="ARBA00022692"/>
    </source>
</evidence>
<evidence type="ECO:0000256" key="1">
    <source>
        <dbReference type="ARBA" id="ARBA00004651"/>
    </source>
</evidence>
<dbReference type="PANTHER" id="PTHR42643">
    <property type="entry name" value="IONOTROPIC RECEPTOR 20A-RELATED"/>
    <property type="match status" value="1"/>
</dbReference>
<organism evidence="9 10">
    <name type="scientific">Culex pipiens pipiens</name>
    <name type="common">Northern house mosquito</name>
    <dbReference type="NCBI Taxonomy" id="38569"/>
    <lineage>
        <taxon>Eukaryota</taxon>
        <taxon>Metazoa</taxon>
        <taxon>Ecdysozoa</taxon>
        <taxon>Arthropoda</taxon>
        <taxon>Hexapoda</taxon>
        <taxon>Insecta</taxon>
        <taxon>Pterygota</taxon>
        <taxon>Neoptera</taxon>
        <taxon>Endopterygota</taxon>
        <taxon>Diptera</taxon>
        <taxon>Nematocera</taxon>
        <taxon>Culicoidea</taxon>
        <taxon>Culicidae</taxon>
        <taxon>Culicinae</taxon>
        <taxon>Culicini</taxon>
        <taxon>Culex</taxon>
        <taxon>Culex</taxon>
    </lineage>
</organism>
<dbReference type="AlphaFoldDB" id="A0ABD1DKR8"/>
<evidence type="ECO:0000256" key="5">
    <source>
        <dbReference type="ARBA" id="ARBA00023136"/>
    </source>
</evidence>
<dbReference type="InterPro" id="IPR052192">
    <property type="entry name" value="Insect_Ionotropic_Sensory_Rcpt"/>
</dbReference>
<keyword evidence="2" id="KW-1003">Cell membrane</keyword>
<accession>A0ABD1DKR8</accession>
<evidence type="ECO:0008006" key="11">
    <source>
        <dbReference type="Google" id="ProtNLM"/>
    </source>
</evidence>
<keyword evidence="10" id="KW-1185">Reference proteome</keyword>
<dbReference type="SUPFAM" id="SSF53850">
    <property type="entry name" value="Periplasmic binding protein-like II"/>
    <property type="match status" value="1"/>
</dbReference>
<dbReference type="GO" id="GO:0005886">
    <property type="term" value="C:plasma membrane"/>
    <property type="evidence" value="ECO:0007669"/>
    <property type="project" value="UniProtKB-SubCell"/>
</dbReference>
<name>A0ABD1DKR8_CULPP</name>
<keyword evidence="5 8" id="KW-0472">Membrane</keyword>
<keyword evidence="3 8" id="KW-0812">Transmembrane</keyword>
<reference evidence="9 10" key="1">
    <citation type="submission" date="2024-05" db="EMBL/GenBank/DDBJ databases">
        <title>Culex pipiens pipiens assembly and annotation.</title>
        <authorList>
            <person name="Alout H."/>
            <person name="Durand T."/>
        </authorList>
    </citation>
    <scope>NUCLEOTIDE SEQUENCE [LARGE SCALE GENOMIC DNA]</scope>
    <source>
        <strain evidence="9">HA-2024</strain>
        <tissue evidence="9">Whole body</tissue>
    </source>
</reference>
<proteinExistence type="predicted"/>
<dbReference type="EMBL" id="JBEHCU010005445">
    <property type="protein sequence ID" value="KAL1399815.1"/>
    <property type="molecule type" value="Genomic_DNA"/>
</dbReference>
<protein>
    <recommendedName>
        <fullName evidence="11">Ionotropic receptor</fullName>
    </recommendedName>
</protein>
<comment type="subcellular location">
    <subcellularLocation>
        <location evidence="1">Cell membrane</location>
        <topology evidence="1">Multi-pass membrane protein</topology>
    </subcellularLocation>
</comment>
<dbReference type="Proteomes" id="UP001562425">
    <property type="component" value="Unassembled WGS sequence"/>
</dbReference>
<evidence type="ECO:0000256" key="8">
    <source>
        <dbReference type="SAM" id="Phobius"/>
    </source>
</evidence>
<sequence length="339" mass="39053">MQSHLISEEIGIWCNGVIDDRRAGRSVSVRRKNLKLLPLRTTLIYTDNYTLDHFDDYENPQIDTPNRLSYLLINSLYRIYLNATFVKRYSTTWCYPNPKTGGLIGLCVDLINNHSEVGTFMFITTSRLKMMDFLPLGMEGTLSFIFKAPKLSIMNNIFELPFDPMVWVCLLSLTPSERINSLTELLHSRLEVGGLDIPYNHFFLTGLFAFHVQIAAAEQLISETFDDTEKCYLRKLNFVDYTVIYLAVQRNFTLREHFQVGLAKIRECGVFNREFTMIRLKPTLSCVKGTDFQPLSAVDVRFAMELIGVGLLGTLLVLAAEIGWSRYQYNRLPVFEYVE</sequence>
<keyword evidence="7" id="KW-0325">Glycoprotein</keyword>
<dbReference type="PANTHER" id="PTHR42643:SF33">
    <property type="entry name" value="GLUTAMATE RECEPTOR 2-LIKE PROTEIN"/>
    <property type="match status" value="1"/>
</dbReference>
<comment type="caution">
    <text evidence="9">The sequence shown here is derived from an EMBL/GenBank/DDBJ whole genome shotgun (WGS) entry which is preliminary data.</text>
</comment>